<dbReference type="Proteomes" id="UP000789901">
    <property type="component" value="Unassembled WGS sequence"/>
</dbReference>
<name>A0ABM8VXT7_GIGMA</name>
<proteinExistence type="predicted"/>
<comment type="caution">
    <text evidence="1">The sequence shown here is derived from an EMBL/GenBank/DDBJ whole genome shotgun (WGS) entry which is preliminary data.</text>
</comment>
<accession>A0ABM8VXT7</accession>
<dbReference type="EMBL" id="CAJVQB010000188">
    <property type="protein sequence ID" value="CAG8473682.1"/>
    <property type="molecule type" value="Genomic_DNA"/>
</dbReference>
<protein>
    <submittedName>
        <fullName evidence="1">17986_t:CDS:1</fullName>
    </submittedName>
</protein>
<organism evidence="1 2">
    <name type="scientific">Gigaspora margarita</name>
    <dbReference type="NCBI Taxonomy" id="4874"/>
    <lineage>
        <taxon>Eukaryota</taxon>
        <taxon>Fungi</taxon>
        <taxon>Fungi incertae sedis</taxon>
        <taxon>Mucoromycota</taxon>
        <taxon>Glomeromycotina</taxon>
        <taxon>Glomeromycetes</taxon>
        <taxon>Diversisporales</taxon>
        <taxon>Gigasporaceae</taxon>
        <taxon>Gigaspora</taxon>
    </lineage>
</organism>
<gene>
    <name evidence="1" type="ORF">GMARGA_LOCUS898</name>
</gene>
<reference evidence="1 2" key="1">
    <citation type="submission" date="2021-06" db="EMBL/GenBank/DDBJ databases">
        <authorList>
            <person name="Kallberg Y."/>
            <person name="Tangrot J."/>
            <person name="Rosling A."/>
        </authorList>
    </citation>
    <scope>NUCLEOTIDE SEQUENCE [LARGE SCALE GENOMIC DNA]</scope>
    <source>
        <strain evidence="1 2">120-4 pot B 10/14</strain>
    </source>
</reference>
<evidence type="ECO:0000313" key="2">
    <source>
        <dbReference type="Proteomes" id="UP000789901"/>
    </source>
</evidence>
<keyword evidence="2" id="KW-1185">Reference proteome</keyword>
<evidence type="ECO:0000313" key="1">
    <source>
        <dbReference type="EMBL" id="CAG8473682.1"/>
    </source>
</evidence>
<sequence>MSSDLCVTINNTIAIANLTNKKSNLYKEVEAVEKFSARLIYKNHEKAVENSAEKCSARLNYKKHEKANYKSSNLSKSLNLGIKIIYSKVINLQ</sequence>